<sequence length="143" mass="16072">MSAGNEKDERTDSYVEIIGDTVYGKHLISTIAISITLSLAGFFIGKSIFPKIAPEEMVQSYSLLLGIAGSLVALVTNTLLFKPKRTLNEMPSTNDELAEVYKKLQFDIEEERESILNDLVTTKEMKEQGIYDMFIQDGEDKRK</sequence>
<feature type="transmembrane region" description="Helical" evidence="1">
    <location>
        <begin position="61"/>
        <end position="81"/>
    </location>
</feature>
<dbReference type="RefSeq" id="WP_118889839.1">
    <property type="nucleotide sequence ID" value="NZ_JAUOPF010000003.1"/>
</dbReference>
<protein>
    <submittedName>
        <fullName evidence="2">Uncharacterized protein</fullName>
    </submittedName>
</protein>
<evidence type="ECO:0000313" key="3">
    <source>
        <dbReference type="Proteomes" id="UP000285456"/>
    </source>
</evidence>
<evidence type="ECO:0000256" key="1">
    <source>
        <dbReference type="SAM" id="Phobius"/>
    </source>
</evidence>
<dbReference type="AlphaFoldDB" id="A0A417YE12"/>
<dbReference type="Proteomes" id="UP000285456">
    <property type="component" value="Unassembled WGS sequence"/>
</dbReference>
<dbReference type="OrthoDB" id="1625483at2"/>
<accession>A0A417YE12</accession>
<evidence type="ECO:0000313" key="2">
    <source>
        <dbReference type="EMBL" id="RHW30865.1"/>
    </source>
</evidence>
<keyword evidence="1" id="KW-1133">Transmembrane helix</keyword>
<gene>
    <name evidence="2" type="ORF">D1B32_15705</name>
</gene>
<keyword evidence="3" id="KW-1185">Reference proteome</keyword>
<dbReference type="EMBL" id="QWEH01000011">
    <property type="protein sequence ID" value="RHW30865.1"/>
    <property type="molecule type" value="Genomic_DNA"/>
</dbReference>
<organism evidence="2 3">
    <name type="scientific">Oceanobacillus profundus</name>
    <dbReference type="NCBI Taxonomy" id="372463"/>
    <lineage>
        <taxon>Bacteria</taxon>
        <taxon>Bacillati</taxon>
        <taxon>Bacillota</taxon>
        <taxon>Bacilli</taxon>
        <taxon>Bacillales</taxon>
        <taxon>Bacillaceae</taxon>
        <taxon>Oceanobacillus</taxon>
    </lineage>
</organism>
<keyword evidence="1" id="KW-0472">Membrane</keyword>
<keyword evidence="1" id="KW-0812">Transmembrane</keyword>
<comment type="caution">
    <text evidence="2">The sequence shown here is derived from an EMBL/GenBank/DDBJ whole genome shotgun (WGS) entry which is preliminary data.</text>
</comment>
<reference evidence="2 3" key="1">
    <citation type="journal article" date="2007" name="Int. J. Syst. Evol. Microbiol.">
        <title>Oceanobacillus profundus sp. nov., isolated from a deep-sea sediment core.</title>
        <authorList>
            <person name="Kim Y.G."/>
            <person name="Choi D.H."/>
            <person name="Hyun S."/>
            <person name="Cho B.C."/>
        </authorList>
    </citation>
    <scope>NUCLEOTIDE SEQUENCE [LARGE SCALE GENOMIC DNA]</scope>
    <source>
        <strain evidence="2 3">DSM 18246</strain>
    </source>
</reference>
<proteinExistence type="predicted"/>
<name>A0A417YE12_9BACI</name>
<feature type="transmembrane region" description="Helical" evidence="1">
    <location>
        <begin position="27"/>
        <end position="49"/>
    </location>
</feature>